<evidence type="ECO:0000256" key="1">
    <source>
        <dbReference type="ARBA" id="ARBA00009013"/>
    </source>
</evidence>
<evidence type="ECO:0000256" key="2">
    <source>
        <dbReference type="RuleBase" id="RU003749"/>
    </source>
</evidence>
<dbReference type="Proteomes" id="UP001501759">
    <property type="component" value="Unassembled WGS sequence"/>
</dbReference>
<dbReference type="Gene3D" id="3.30.750.24">
    <property type="entry name" value="STAS domain"/>
    <property type="match status" value="1"/>
</dbReference>
<reference evidence="5" key="1">
    <citation type="journal article" date="2019" name="Int. J. Syst. Evol. Microbiol.">
        <title>The Global Catalogue of Microorganisms (GCM) 10K type strain sequencing project: providing services to taxonomists for standard genome sequencing and annotation.</title>
        <authorList>
            <consortium name="The Broad Institute Genomics Platform"/>
            <consortium name="The Broad Institute Genome Sequencing Center for Infectious Disease"/>
            <person name="Wu L."/>
            <person name="Ma J."/>
        </authorList>
    </citation>
    <scope>NUCLEOTIDE SEQUENCE [LARGE SCALE GENOMIC DNA]</scope>
    <source>
        <strain evidence="5">JCM 18409</strain>
    </source>
</reference>
<dbReference type="PANTHER" id="PTHR33495">
    <property type="entry name" value="ANTI-SIGMA FACTOR ANTAGONIST TM_1081-RELATED-RELATED"/>
    <property type="match status" value="1"/>
</dbReference>
<proteinExistence type="inferred from homology"/>
<dbReference type="PROSITE" id="PS50801">
    <property type="entry name" value="STAS"/>
    <property type="match status" value="1"/>
</dbReference>
<organism evidence="4 5">
    <name type="scientific">Streptomyces siamensis</name>
    <dbReference type="NCBI Taxonomy" id="1274986"/>
    <lineage>
        <taxon>Bacteria</taxon>
        <taxon>Bacillati</taxon>
        <taxon>Actinomycetota</taxon>
        <taxon>Actinomycetes</taxon>
        <taxon>Kitasatosporales</taxon>
        <taxon>Streptomycetaceae</taxon>
        <taxon>Streptomyces</taxon>
    </lineage>
</organism>
<dbReference type="CDD" id="cd07043">
    <property type="entry name" value="STAS_anti-anti-sigma_factors"/>
    <property type="match status" value="1"/>
</dbReference>
<dbReference type="SUPFAM" id="SSF52091">
    <property type="entry name" value="SpoIIaa-like"/>
    <property type="match status" value="1"/>
</dbReference>
<gene>
    <name evidence="4" type="ORF">GCM10023335_23220</name>
</gene>
<dbReference type="InterPro" id="IPR003658">
    <property type="entry name" value="Anti-sigma_ant"/>
</dbReference>
<dbReference type="NCBIfam" id="TIGR00377">
    <property type="entry name" value="ant_ant_sig"/>
    <property type="match status" value="1"/>
</dbReference>
<dbReference type="InterPro" id="IPR002645">
    <property type="entry name" value="STAS_dom"/>
</dbReference>
<comment type="similarity">
    <text evidence="1 2">Belongs to the anti-sigma-factor antagonist family.</text>
</comment>
<dbReference type="InterPro" id="IPR036513">
    <property type="entry name" value="STAS_dom_sf"/>
</dbReference>
<protein>
    <recommendedName>
        <fullName evidence="2">Anti-sigma factor antagonist</fullName>
    </recommendedName>
</protein>
<evidence type="ECO:0000313" key="5">
    <source>
        <dbReference type="Proteomes" id="UP001501759"/>
    </source>
</evidence>
<accession>A0ABP9IQ64</accession>
<comment type="caution">
    <text evidence="4">The sequence shown here is derived from an EMBL/GenBank/DDBJ whole genome shotgun (WGS) entry which is preliminary data.</text>
</comment>
<feature type="domain" description="STAS" evidence="3">
    <location>
        <begin position="7"/>
        <end position="117"/>
    </location>
</feature>
<keyword evidence="5" id="KW-1185">Reference proteome</keyword>
<dbReference type="RefSeq" id="WP_345645770.1">
    <property type="nucleotide sequence ID" value="NZ_BAABKB010000004.1"/>
</dbReference>
<dbReference type="EMBL" id="BAABKB010000004">
    <property type="protein sequence ID" value="GAA5005977.1"/>
    <property type="molecule type" value="Genomic_DNA"/>
</dbReference>
<name>A0ABP9IQ64_9ACTN</name>
<evidence type="ECO:0000259" key="3">
    <source>
        <dbReference type="PROSITE" id="PS50801"/>
    </source>
</evidence>
<dbReference type="PANTHER" id="PTHR33495:SF2">
    <property type="entry name" value="ANTI-SIGMA FACTOR ANTAGONIST TM_1081-RELATED"/>
    <property type="match status" value="1"/>
</dbReference>
<dbReference type="Pfam" id="PF01740">
    <property type="entry name" value="STAS"/>
    <property type="match status" value="1"/>
</dbReference>
<sequence>MPDELQATVTRGAAQDAFVVRVGGDIDYESAPRLEEALDEAHRVGASRTVVDLSGVAFADSSVLHVLLEAQRAHRSRETVMVVCGPFSDIVRRLFEVTGTEDFFVLVDSVQAALALPDPATER</sequence>
<evidence type="ECO:0000313" key="4">
    <source>
        <dbReference type="EMBL" id="GAA5005977.1"/>
    </source>
</evidence>